<keyword evidence="1" id="KW-0378">Hydrolase</keyword>
<proteinExistence type="predicted"/>
<dbReference type="GO" id="GO:0006508">
    <property type="term" value="P:proteolysis"/>
    <property type="evidence" value="ECO:0007669"/>
    <property type="project" value="UniProtKB-KW"/>
</dbReference>
<name>A0A3N0C227_9SPHI</name>
<keyword evidence="2" id="KW-1185">Reference proteome</keyword>
<comment type="caution">
    <text evidence="1">The sequence shown here is derived from an EMBL/GenBank/DDBJ whole genome shotgun (WGS) entry which is preliminary data.</text>
</comment>
<gene>
    <name evidence="1" type="ORF">D7004_00705</name>
</gene>
<protein>
    <submittedName>
        <fullName evidence="1">Protease</fullName>
    </submittedName>
</protein>
<reference evidence="1 2" key="1">
    <citation type="submission" date="2018-10" db="EMBL/GenBank/DDBJ databases">
        <title>Genome sequencing of Pedobacter jejuensis TNB23.</title>
        <authorList>
            <person name="Cho Y.-J."/>
            <person name="Cho A."/>
            <person name="Kim O.-S."/>
        </authorList>
    </citation>
    <scope>NUCLEOTIDE SEQUENCE [LARGE SCALE GENOMIC DNA]</scope>
    <source>
        <strain evidence="1 2">TNB23</strain>
    </source>
</reference>
<dbReference type="Proteomes" id="UP000274046">
    <property type="component" value="Unassembled WGS sequence"/>
</dbReference>
<dbReference type="AlphaFoldDB" id="A0A3N0C227"/>
<dbReference type="EMBL" id="RBEE01000002">
    <property type="protein sequence ID" value="RNL56441.1"/>
    <property type="molecule type" value="Genomic_DNA"/>
</dbReference>
<dbReference type="GO" id="GO:0008233">
    <property type="term" value="F:peptidase activity"/>
    <property type="evidence" value="ECO:0007669"/>
    <property type="project" value="UniProtKB-KW"/>
</dbReference>
<accession>A0A3N0C227</accession>
<dbReference type="PROSITE" id="PS51257">
    <property type="entry name" value="PROKAR_LIPOPROTEIN"/>
    <property type="match status" value="1"/>
</dbReference>
<organism evidence="1 2">
    <name type="scientific">Pedobacter jejuensis</name>
    <dbReference type="NCBI Taxonomy" id="1268550"/>
    <lineage>
        <taxon>Bacteria</taxon>
        <taxon>Pseudomonadati</taxon>
        <taxon>Bacteroidota</taxon>
        <taxon>Sphingobacteriia</taxon>
        <taxon>Sphingobacteriales</taxon>
        <taxon>Sphingobacteriaceae</taxon>
        <taxon>Pedobacter</taxon>
    </lineage>
</organism>
<evidence type="ECO:0000313" key="2">
    <source>
        <dbReference type="Proteomes" id="UP000274046"/>
    </source>
</evidence>
<dbReference type="OrthoDB" id="711001at2"/>
<sequence>MKKLIPVLGLCAIIFAACGSSEDKKEANAASDTTLLSEAKATKVTDPITEKMTLLGEAKLGQPINIKFSVYNNTDTVAKFCKWHTPFERLMSKYLDVAMEDHVDVNYTGAMAKRIMPPPADSYIMLKKGDSTSTNFNLNDGYAITKAGSYTIKYNATTISGIVVTDSLKITVSK</sequence>
<dbReference type="RefSeq" id="WP_123203956.1">
    <property type="nucleotide sequence ID" value="NZ_RBEE01000002.1"/>
</dbReference>
<evidence type="ECO:0000313" key="1">
    <source>
        <dbReference type="EMBL" id="RNL56441.1"/>
    </source>
</evidence>
<dbReference type="Gene3D" id="2.60.40.2970">
    <property type="match status" value="1"/>
</dbReference>
<keyword evidence="1" id="KW-0645">Protease</keyword>